<name>A0A0J9E053_9RHOB</name>
<gene>
    <name evidence="1" type="ORF">AIOL_001273</name>
</gene>
<evidence type="ECO:0000313" key="1">
    <source>
        <dbReference type="EMBL" id="KMW56321.1"/>
    </source>
</evidence>
<proteinExistence type="predicted"/>
<protein>
    <submittedName>
        <fullName evidence="1">Uncharacterized protein</fullName>
    </submittedName>
</protein>
<dbReference type="EMBL" id="LFTY01000002">
    <property type="protein sequence ID" value="KMW56321.1"/>
    <property type="molecule type" value="Genomic_DNA"/>
</dbReference>
<reference evidence="1 2" key="1">
    <citation type="submission" date="2015-06" db="EMBL/GenBank/DDBJ databases">
        <title>Draft genome sequence of an Alphaproteobacteria species associated to the Mediterranean sponge Oscarella lobularis.</title>
        <authorList>
            <person name="Jourda C."/>
            <person name="Santini S."/>
            <person name="Claverie J.-M."/>
        </authorList>
    </citation>
    <scope>NUCLEOTIDE SEQUENCE [LARGE SCALE GENOMIC DNA]</scope>
    <source>
        <strain evidence="1">IGS</strain>
    </source>
</reference>
<dbReference type="Proteomes" id="UP000037178">
    <property type="component" value="Unassembled WGS sequence"/>
</dbReference>
<keyword evidence="2" id="KW-1185">Reference proteome</keyword>
<sequence>MICAALPVAAHDYPPPKQLPPEMMRVDPNSAITLFGEAVGLEHMCKGHKKQVRQMACDQATARCEYLRGRASKPRVVKAGVILARGAEGCYYAKAAVTCKFGTAK</sequence>
<organism evidence="1 2">
    <name type="scientific">Candidatus Rhodobacter oscarellae</name>
    <dbReference type="NCBI Taxonomy" id="1675527"/>
    <lineage>
        <taxon>Bacteria</taxon>
        <taxon>Pseudomonadati</taxon>
        <taxon>Pseudomonadota</taxon>
        <taxon>Alphaproteobacteria</taxon>
        <taxon>Rhodobacterales</taxon>
        <taxon>Rhodobacter group</taxon>
        <taxon>Rhodobacter</taxon>
    </lineage>
</organism>
<dbReference type="PATRIC" id="fig|1675527.3.peg.1356"/>
<comment type="caution">
    <text evidence="1">The sequence shown here is derived from an EMBL/GenBank/DDBJ whole genome shotgun (WGS) entry which is preliminary data.</text>
</comment>
<evidence type="ECO:0000313" key="2">
    <source>
        <dbReference type="Proteomes" id="UP000037178"/>
    </source>
</evidence>
<accession>A0A0J9E053</accession>
<dbReference type="AlphaFoldDB" id="A0A0J9E053"/>